<dbReference type="InterPro" id="IPR012349">
    <property type="entry name" value="Split_barrel_FMN-bd"/>
</dbReference>
<gene>
    <name evidence="3" type="ORF">TL10_19070</name>
</gene>
<dbReference type="GO" id="GO:0070967">
    <property type="term" value="F:coenzyme F420 binding"/>
    <property type="evidence" value="ECO:0007669"/>
    <property type="project" value="TreeGrafter"/>
</dbReference>
<dbReference type="PATRIC" id="fig|280871.6.peg.3947"/>
<accession>A0A0D1J1B9</accession>
<reference evidence="3 4" key="1">
    <citation type="submission" date="2015-01" db="EMBL/GenBank/DDBJ databases">
        <title>Genome sequence of Mycobacterium llatzerense and Mycobacterium immunogenum recovered from brain abscess.</title>
        <authorList>
            <person name="Greninger A.L."/>
            <person name="Langelier C."/>
            <person name="Cunningham G."/>
            <person name="Chiu C.Y."/>
            <person name="Miller S."/>
        </authorList>
    </citation>
    <scope>NUCLEOTIDE SEQUENCE [LARGE SCALE GENOMIC DNA]</scope>
    <source>
        <strain evidence="3 4">CLUC14</strain>
    </source>
</reference>
<feature type="domain" description="Pyridoxamine 5'-phosphate oxidase N-terminal" evidence="2">
    <location>
        <begin position="15"/>
        <end position="145"/>
    </location>
</feature>
<evidence type="ECO:0000256" key="1">
    <source>
        <dbReference type="ARBA" id="ARBA00023002"/>
    </source>
</evidence>
<dbReference type="InterPro" id="IPR011576">
    <property type="entry name" value="Pyridox_Oxase_N"/>
</dbReference>
<evidence type="ECO:0000313" key="4">
    <source>
        <dbReference type="Proteomes" id="UP000032221"/>
    </source>
</evidence>
<dbReference type="STRING" id="280871.TL10_19070"/>
<evidence type="ECO:0000313" key="3">
    <source>
        <dbReference type="EMBL" id="KIU15353.1"/>
    </source>
</evidence>
<dbReference type="GO" id="GO:0005829">
    <property type="term" value="C:cytosol"/>
    <property type="evidence" value="ECO:0007669"/>
    <property type="project" value="TreeGrafter"/>
</dbReference>
<comment type="caution">
    <text evidence="3">The sequence shown here is derived from an EMBL/GenBank/DDBJ whole genome shotgun (WGS) entry which is preliminary data.</text>
</comment>
<dbReference type="GO" id="GO:0016627">
    <property type="term" value="F:oxidoreductase activity, acting on the CH-CH group of donors"/>
    <property type="evidence" value="ECO:0007669"/>
    <property type="project" value="TreeGrafter"/>
</dbReference>
<dbReference type="PANTHER" id="PTHR35176:SF6">
    <property type="entry name" value="HEME OXYGENASE HI_0854-RELATED"/>
    <property type="match status" value="1"/>
</dbReference>
<name>A0A0D1J1B9_9MYCO</name>
<dbReference type="EMBL" id="JXST01000028">
    <property type="protein sequence ID" value="KIU15353.1"/>
    <property type="molecule type" value="Genomic_DNA"/>
</dbReference>
<protein>
    <submittedName>
        <fullName evidence="3">Pyridoxamine 5-phosphate oxidase</fullName>
    </submittedName>
</protein>
<dbReference type="AlphaFoldDB" id="A0A0D1J1B9"/>
<dbReference type="SUPFAM" id="SSF50475">
    <property type="entry name" value="FMN-binding split barrel"/>
    <property type="match status" value="1"/>
</dbReference>
<dbReference type="InterPro" id="IPR052019">
    <property type="entry name" value="F420H2_bilvrd_red/Heme_oxyg"/>
</dbReference>
<dbReference type="Gene3D" id="2.30.110.10">
    <property type="entry name" value="Electron Transport, Fmn-binding Protein, Chain A"/>
    <property type="match status" value="1"/>
</dbReference>
<keyword evidence="1" id="KW-0560">Oxidoreductase</keyword>
<dbReference type="Proteomes" id="UP000032221">
    <property type="component" value="Unassembled WGS sequence"/>
</dbReference>
<proteinExistence type="predicted"/>
<keyword evidence="4" id="KW-1185">Reference proteome</keyword>
<sequence length="152" mass="17428">MSTQRRGRRIAMEDHERDAFLADQRVCRVATNGPSGPHATPLWFVWDNECLWLYSLTRSQRWADITRQPRIAVVVDTGHDYLELRGVELVGDAEVVGEVPRTGQPEPALKTPEDLFATKYVGLDTLPYDGQHAWLRIRPETIRSWDFRKLGG</sequence>
<dbReference type="PANTHER" id="PTHR35176">
    <property type="entry name" value="HEME OXYGENASE HI_0854-RELATED"/>
    <property type="match status" value="1"/>
</dbReference>
<dbReference type="Pfam" id="PF01243">
    <property type="entry name" value="PNPOx_N"/>
    <property type="match status" value="1"/>
</dbReference>
<evidence type="ECO:0000259" key="2">
    <source>
        <dbReference type="Pfam" id="PF01243"/>
    </source>
</evidence>
<dbReference type="RefSeq" id="WP_043986906.1">
    <property type="nucleotide sequence ID" value="NZ_JXST01000028.1"/>
</dbReference>
<dbReference type="OrthoDB" id="162914at2"/>
<organism evidence="3 4">
    <name type="scientific">Mycolicibacterium llatzerense</name>
    <dbReference type="NCBI Taxonomy" id="280871"/>
    <lineage>
        <taxon>Bacteria</taxon>
        <taxon>Bacillati</taxon>
        <taxon>Actinomycetota</taxon>
        <taxon>Actinomycetes</taxon>
        <taxon>Mycobacteriales</taxon>
        <taxon>Mycobacteriaceae</taxon>
        <taxon>Mycolicibacterium</taxon>
    </lineage>
</organism>